<dbReference type="Pfam" id="PF22890">
    <property type="entry name" value="TPR_EMC2"/>
    <property type="match status" value="1"/>
</dbReference>
<protein>
    <recommendedName>
        <fullName evidence="4">ER membrane protein complex subunit 2</fullName>
    </recommendedName>
</protein>
<comment type="subcellular location">
    <subcellularLocation>
        <location evidence="4">Endoplasmic reticulum membrane</location>
        <topology evidence="4">Peripheral membrane protein</topology>
        <orientation evidence="4">Cytoplasmic side</orientation>
    </subcellularLocation>
</comment>
<reference evidence="7 8" key="1">
    <citation type="submission" date="2024-07" db="EMBL/GenBank/DDBJ databases">
        <title>Draft sequence of the Neodothiora populina.</title>
        <authorList>
            <person name="Drown D.D."/>
            <person name="Schuette U.S."/>
            <person name="Buechlein A.B."/>
            <person name="Rusch D.R."/>
            <person name="Winton L.W."/>
            <person name="Adams G.A."/>
        </authorList>
    </citation>
    <scope>NUCLEOTIDE SEQUENCE [LARGE SCALE GENOMIC DNA]</scope>
    <source>
        <strain evidence="7 8">CPC 39397</strain>
    </source>
</reference>
<evidence type="ECO:0000259" key="6">
    <source>
        <dbReference type="Pfam" id="PF22890"/>
    </source>
</evidence>
<proteinExistence type="inferred from homology"/>
<dbReference type="RefSeq" id="XP_069200080.1">
    <property type="nucleotide sequence ID" value="XM_069342138.1"/>
</dbReference>
<evidence type="ECO:0000313" key="7">
    <source>
        <dbReference type="EMBL" id="KAL1303805.1"/>
    </source>
</evidence>
<comment type="subunit">
    <text evidence="4">Component of the ER membrane protein complex (EMC).</text>
</comment>
<keyword evidence="2 3" id="KW-0802">TPR repeat</keyword>
<comment type="function">
    <text evidence="4">Part of the endoplasmic reticulum membrane protein complex (EMC) that enables the energy-independent insertion into endoplasmic reticulum membranes of newly synthesized membrane proteins.</text>
</comment>
<organism evidence="7 8">
    <name type="scientific">Neodothiora populina</name>
    <dbReference type="NCBI Taxonomy" id="2781224"/>
    <lineage>
        <taxon>Eukaryota</taxon>
        <taxon>Fungi</taxon>
        <taxon>Dikarya</taxon>
        <taxon>Ascomycota</taxon>
        <taxon>Pezizomycotina</taxon>
        <taxon>Dothideomycetes</taxon>
        <taxon>Dothideomycetidae</taxon>
        <taxon>Dothideales</taxon>
        <taxon>Dothioraceae</taxon>
        <taxon>Neodothiora</taxon>
    </lineage>
</organism>
<comment type="caution">
    <text evidence="7">The sequence shown here is derived from an EMBL/GenBank/DDBJ whole genome shotgun (WGS) entry which is preliminary data.</text>
</comment>
<name>A0ABR3PDL6_9PEZI</name>
<dbReference type="InterPro" id="IPR039856">
    <property type="entry name" value="EMC2-like"/>
</dbReference>
<sequence>MSVDLLQPPGFVSPGDALAMSQAAPTFFRSTRPSSLPYPLSILTSSESPEQWHTYENLLVACLRTGDDGSAFICLKELTDRFGESNERVQYLTGLYREATAEDDKALQEVSKWYDTVIAETPINFPIRKRRIALLRSLGKKNEAIKALTEFLDASPVDAEAWAELSDLYFTQGLYAQAIFCLEEVLLITPNAWNIHARLGEVTYAHAQQSLPEDAATSTTSGADALKLLSNSMRHFCRSLELCEDYLRAYYGLKITTTRLMSLTPPSSSKSTTVTESSTTTATDGDLAPPSLATLQKLNEKATAKLAEIVRRGGAREKGWDGYDDAELSAARELLKKDGAEVVR</sequence>
<evidence type="ECO:0000313" key="8">
    <source>
        <dbReference type="Proteomes" id="UP001562354"/>
    </source>
</evidence>
<keyword evidence="4" id="KW-0256">Endoplasmic reticulum</keyword>
<dbReference type="EMBL" id="JBFMKM010000009">
    <property type="protein sequence ID" value="KAL1303805.1"/>
    <property type="molecule type" value="Genomic_DNA"/>
</dbReference>
<feature type="domain" description="EMC2 TPR-like" evidence="6">
    <location>
        <begin position="109"/>
        <end position="203"/>
    </location>
</feature>
<feature type="region of interest" description="Disordered" evidence="5">
    <location>
        <begin position="264"/>
        <end position="290"/>
    </location>
</feature>
<dbReference type="InterPro" id="IPR055217">
    <property type="entry name" value="TPR_EMC2"/>
</dbReference>
<evidence type="ECO:0000256" key="1">
    <source>
        <dbReference type="ARBA" id="ARBA00022737"/>
    </source>
</evidence>
<evidence type="ECO:0000256" key="3">
    <source>
        <dbReference type="PROSITE-ProRule" id="PRU00339"/>
    </source>
</evidence>
<evidence type="ECO:0000256" key="5">
    <source>
        <dbReference type="SAM" id="MobiDB-lite"/>
    </source>
</evidence>
<dbReference type="SMART" id="SM00028">
    <property type="entry name" value="TPR"/>
    <property type="match status" value="2"/>
</dbReference>
<comment type="similarity">
    <text evidence="4">Belongs to the EMC2 family.</text>
</comment>
<keyword evidence="4" id="KW-0472">Membrane</keyword>
<dbReference type="Proteomes" id="UP001562354">
    <property type="component" value="Unassembled WGS sequence"/>
</dbReference>
<feature type="repeat" description="TPR" evidence="3">
    <location>
        <begin position="159"/>
        <end position="192"/>
    </location>
</feature>
<accession>A0ABR3PDL6</accession>
<keyword evidence="8" id="KW-1185">Reference proteome</keyword>
<feature type="compositionally biased region" description="Low complexity" evidence="5">
    <location>
        <begin position="264"/>
        <end position="283"/>
    </location>
</feature>
<dbReference type="InterPro" id="IPR011990">
    <property type="entry name" value="TPR-like_helical_dom_sf"/>
</dbReference>
<evidence type="ECO:0000256" key="2">
    <source>
        <dbReference type="ARBA" id="ARBA00022803"/>
    </source>
</evidence>
<keyword evidence="1" id="KW-0677">Repeat</keyword>
<evidence type="ECO:0000256" key="4">
    <source>
        <dbReference type="RuleBase" id="RU367091"/>
    </source>
</evidence>
<dbReference type="InterPro" id="IPR019734">
    <property type="entry name" value="TPR_rpt"/>
</dbReference>
<dbReference type="PROSITE" id="PS50005">
    <property type="entry name" value="TPR"/>
    <property type="match status" value="1"/>
</dbReference>
<dbReference type="GeneID" id="95973971"/>
<dbReference type="Gene3D" id="1.25.40.10">
    <property type="entry name" value="Tetratricopeptide repeat domain"/>
    <property type="match status" value="1"/>
</dbReference>
<dbReference type="PANTHER" id="PTHR12760">
    <property type="entry name" value="TETRATRICOPEPTIDE REPEAT PROTEIN"/>
    <property type="match status" value="1"/>
</dbReference>
<dbReference type="SUPFAM" id="SSF48452">
    <property type="entry name" value="TPR-like"/>
    <property type="match status" value="1"/>
</dbReference>
<gene>
    <name evidence="7" type="ORF">AAFC00_000268</name>
</gene>